<evidence type="ECO:0000313" key="3">
    <source>
        <dbReference type="EMBL" id="KAI1519715.1"/>
    </source>
</evidence>
<keyword evidence="4" id="KW-1185">Reference proteome</keyword>
<feature type="signal peptide" evidence="2">
    <location>
        <begin position="1"/>
        <end position="18"/>
    </location>
</feature>
<organism evidence="3 4">
    <name type="scientific">Pyrenophora tritici-repentis</name>
    <dbReference type="NCBI Taxonomy" id="45151"/>
    <lineage>
        <taxon>Eukaryota</taxon>
        <taxon>Fungi</taxon>
        <taxon>Dikarya</taxon>
        <taxon>Ascomycota</taxon>
        <taxon>Pezizomycotina</taxon>
        <taxon>Dothideomycetes</taxon>
        <taxon>Pleosporomycetidae</taxon>
        <taxon>Pleosporales</taxon>
        <taxon>Pleosporineae</taxon>
        <taxon>Pleosporaceae</taxon>
        <taxon>Pyrenophora</taxon>
    </lineage>
</organism>
<gene>
    <name evidence="3" type="ORF">Ptr86124_000083</name>
</gene>
<keyword evidence="2" id="KW-0732">Signal</keyword>
<dbReference type="Proteomes" id="UP000249757">
    <property type="component" value="Unassembled WGS sequence"/>
</dbReference>
<dbReference type="EMBL" id="NRDI02000001">
    <property type="protein sequence ID" value="KAI1519715.1"/>
    <property type="molecule type" value="Genomic_DNA"/>
</dbReference>
<proteinExistence type="predicted"/>
<accession>A0A922T2U4</accession>
<comment type="caution">
    <text evidence="3">The sequence shown here is derived from an EMBL/GenBank/DDBJ whole genome shotgun (WGS) entry which is preliminary data.</text>
</comment>
<evidence type="ECO:0000313" key="4">
    <source>
        <dbReference type="Proteomes" id="UP000249757"/>
    </source>
</evidence>
<evidence type="ECO:0000256" key="1">
    <source>
        <dbReference type="SAM" id="MobiDB-lite"/>
    </source>
</evidence>
<feature type="region of interest" description="Disordered" evidence="1">
    <location>
        <begin position="26"/>
        <end position="61"/>
    </location>
</feature>
<feature type="chain" id="PRO_5036909856" evidence="2">
    <location>
        <begin position="19"/>
        <end position="158"/>
    </location>
</feature>
<sequence>MLAVALLVLLADRGMVDVDYYTTVDRRRPWSTNPGPAATIRPGNPPSGPASRDSGSGVMESAADKAPLADLSIQLRAISVLLFSLRLTSRREQGDPALSNAQVPESNSPFLSALRAFSIQTRPNQRPFRFHSKQAGTLSIFTPRHKPRAPVAVSETAV</sequence>
<evidence type="ECO:0000256" key="2">
    <source>
        <dbReference type="SAM" id="SignalP"/>
    </source>
</evidence>
<reference evidence="4" key="1">
    <citation type="journal article" date="2022" name="Microb. Genom.">
        <title>A global pangenome for the wheat fungal pathogen Pyrenophora tritici-repentis and prediction of effector protein structural homology.</title>
        <authorList>
            <person name="Moolhuijzen P.M."/>
            <person name="See P.T."/>
            <person name="Shi G."/>
            <person name="Powell H.R."/>
            <person name="Cockram J."/>
            <person name="Jorgensen L.N."/>
            <person name="Benslimane H."/>
            <person name="Strelkov S.E."/>
            <person name="Turner J."/>
            <person name="Liu Z."/>
            <person name="Moffat C.S."/>
        </authorList>
    </citation>
    <scope>NUCLEOTIDE SEQUENCE [LARGE SCALE GENOMIC DNA]</scope>
</reference>
<dbReference type="AlphaFoldDB" id="A0A922T2U4"/>
<protein>
    <submittedName>
        <fullName evidence="3">Uncharacterized protein</fullName>
    </submittedName>
</protein>
<name>A0A922T2U4_9PLEO</name>